<dbReference type="EMBL" id="NGKU01000001">
    <property type="protein sequence ID" value="OTN76348.1"/>
    <property type="molecule type" value="Genomic_DNA"/>
</dbReference>
<evidence type="ECO:0000313" key="2">
    <source>
        <dbReference type="Proteomes" id="UP000195043"/>
    </source>
</evidence>
<dbReference type="AlphaFoldDB" id="A0A242A5N5"/>
<protein>
    <recommendedName>
        <fullName evidence="3">Cthe-2314-like HEPN domain-containing protein</fullName>
    </recommendedName>
</protein>
<name>A0A242A5N5_9ENTE</name>
<accession>A0A242A5N5</accession>
<sequence>MEDKEIIFKKDIFSIGVIDENISFFYPYASIVYMLSKQEEIMKRYESARLFLTFTLSVKEKGDLENYFGLDFPNQDPTAKKGLTLTGTSYFYETALIHYNIIIDLTWVMTKTALEYLYTDTPFGQPMNLDTISEVNEAFLILRKIERDVEGPTVDDAWYEYTSSMGQTNMDLCQHVQTFWKSFSNSEIRKDYNFLKHRGTPTYKEIDELKSSKLFEYRFSNGNEIATKPIDVLRQRNLAEGIKNLIDFDNNLLFDYIEILFKLNSKLIDELVSK</sequence>
<keyword evidence="2" id="KW-1185">Reference proteome</keyword>
<organism evidence="1 2">
    <name type="scientific">Candidatus Enterococcus testudinis</name>
    <dbReference type="NCBI Taxonomy" id="1834191"/>
    <lineage>
        <taxon>Bacteria</taxon>
        <taxon>Bacillati</taxon>
        <taxon>Bacillota</taxon>
        <taxon>Bacilli</taxon>
        <taxon>Lactobacillales</taxon>
        <taxon>Enterococcaceae</taxon>
        <taxon>Enterococcus</taxon>
    </lineage>
</organism>
<proteinExistence type="predicted"/>
<dbReference type="Proteomes" id="UP000195043">
    <property type="component" value="Unassembled WGS sequence"/>
</dbReference>
<comment type="caution">
    <text evidence="1">The sequence shown here is derived from an EMBL/GenBank/DDBJ whole genome shotgun (WGS) entry which is preliminary data.</text>
</comment>
<reference evidence="1 2" key="1">
    <citation type="submission" date="2017-05" db="EMBL/GenBank/DDBJ databases">
        <title>The Genome Sequence of Enterococcus sp. 8G7_MSG3316.</title>
        <authorList>
            <consortium name="The Broad Institute Genomics Platform"/>
            <consortium name="The Broad Institute Genomic Center for Infectious Diseases"/>
            <person name="Earl A."/>
            <person name="Manson A."/>
            <person name="Schwartman J."/>
            <person name="Gilmore M."/>
            <person name="Abouelleil A."/>
            <person name="Cao P."/>
            <person name="Chapman S."/>
            <person name="Cusick C."/>
            <person name="Shea T."/>
            <person name="Young S."/>
            <person name="Neafsey D."/>
            <person name="Nusbaum C."/>
            <person name="Birren B."/>
        </authorList>
    </citation>
    <scope>NUCLEOTIDE SEQUENCE [LARGE SCALE GENOMIC DNA]</scope>
    <source>
        <strain evidence="1 2">8G7_MSG3316</strain>
    </source>
</reference>
<dbReference type="OrthoDB" id="2085074at2"/>
<gene>
    <name evidence="1" type="ORF">A5886_001425</name>
</gene>
<evidence type="ECO:0000313" key="1">
    <source>
        <dbReference type="EMBL" id="OTN76348.1"/>
    </source>
</evidence>
<evidence type="ECO:0008006" key="3">
    <source>
        <dbReference type="Google" id="ProtNLM"/>
    </source>
</evidence>
<dbReference type="RefSeq" id="WP_086274316.1">
    <property type="nucleotide sequence ID" value="NZ_NGKU01000001.1"/>
</dbReference>